<keyword evidence="1" id="KW-0167">Capsid protein</keyword>
<feature type="chain" id="PRO_5023229813" description="Pre-hexon-linking protein VIII" evidence="1">
    <location>
        <begin position="1"/>
        <end position="220"/>
    </location>
</feature>
<keyword evidence="3" id="KW-1185">Reference proteome</keyword>
<comment type="subcellular location">
    <molecule>Hexon-linking protein-C</molecule>
    <subcellularLocation>
        <location evidence="1">Virion</location>
    </subcellularLocation>
    <text evidence="1">Located on the inner side of the capsid shell. Present in 120 copies per virion.</text>
</comment>
<comment type="function">
    <text evidence="1">Hexon-linking protein-C: Structural component of the virion that acts as a cement protein on the capsid interior and which glue the peripentonal hexons and group-of-nine hexons together.</text>
</comment>
<comment type="PTM">
    <text evidence="1">Cleaved by the viral protease during virion maturation. May cause the middle segment to be shed from the capsid.</text>
</comment>
<comment type="similarity">
    <text evidence="1">Belongs to the adenoviridae hexon-linking protein family.</text>
</comment>
<dbReference type="GO" id="GO:0019028">
    <property type="term" value="C:viral capsid"/>
    <property type="evidence" value="ECO:0007669"/>
    <property type="project" value="UniProtKB-UniRule"/>
</dbReference>
<dbReference type="GO" id="GO:0042025">
    <property type="term" value="C:host cell nucleus"/>
    <property type="evidence" value="ECO:0007669"/>
    <property type="project" value="UniProtKB-SubCell"/>
</dbReference>
<evidence type="ECO:0000256" key="1">
    <source>
        <dbReference type="HAMAP-Rule" id="MF_04049"/>
    </source>
</evidence>
<feature type="site" description="Cleavage; by viral protease" evidence="1">
    <location>
        <begin position="149"/>
        <end position="150"/>
    </location>
</feature>
<gene>
    <name evidence="1" type="primary">L4</name>
</gene>
<protein>
    <recommendedName>
        <fullName evidence="1">Pre-hexon-linking protein VIII</fullName>
    </recommendedName>
    <alternativeName>
        <fullName evidence="1">Pre-protein VIII</fullName>
        <shortName evidence="1">pVIII</shortName>
    </alternativeName>
    <component>
        <recommendedName>
            <fullName evidence="1">Hexon-linking protein-N</fullName>
        </recommendedName>
        <alternativeName>
            <fullName evidence="1">12.1 kDa protein VIII</fullName>
        </alternativeName>
        <alternativeName>
            <fullName evidence="1">Protein VIII-N</fullName>
        </alternativeName>
    </component>
    <component>
        <recommendedName>
            <fullName evidence="1">Hexon-linking protein-C</fullName>
        </recommendedName>
        <alternativeName>
            <fullName evidence="1">7.6 kDa protein VIII</fullName>
        </alternativeName>
        <alternativeName>
            <fullName evidence="1">Protein VIII-C</fullName>
        </alternativeName>
    </component>
</protein>
<dbReference type="Proteomes" id="UP000501954">
    <property type="component" value="Segment"/>
</dbReference>
<feature type="peptide" id="PRO_5023229812" description="Hexon-linking protein-C" evidence="1">
    <location>
        <begin position="150"/>
        <end position="220"/>
    </location>
</feature>
<reference evidence="2 3" key="1">
    <citation type="journal article" date="2019" name="Arch. Virol.">
        <title>Isolation and complete genome sequence analysis of a novel ovine adenovirus type representing a possible new mastadenovirus species.</title>
        <authorList>
            <person name="Vidovszky M.Z."/>
            <person name="Szeredi L."/>
            <person name="Doszpoly A."/>
            <person name="Harrach B."/>
            <person name="Hornyak A."/>
        </authorList>
    </citation>
    <scope>NUCLEOTIDE SEQUENCE [LARGE SCALE GENOMIC DNA]</scope>
    <source>
        <strain evidence="2 3">7508</strain>
    </source>
</reference>
<dbReference type="InterPro" id="IPR000646">
    <property type="entry name" value="Adeno_PVIII"/>
</dbReference>
<keyword evidence="1" id="KW-0946">Virion</keyword>
<keyword evidence="1" id="KW-1048">Host nucleus</keyword>
<feature type="site" description="Cleavage; by viral protease" evidence="1">
    <location>
        <begin position="111"/>
        <end position="112"/>
    </location>
</feature>
<comment type="subunit">
    <text evidence="1">Interacts with the peripentonal hexons as well as the hexons in the facets. Part of a complex composed of the core-capsid bridging protein, the endosome lysis protein VI and the hexon-linking protein VIII; these interactions bridge the virus core to the capsid.</text>
</comment>
<comment type="subcellular location">
    <molecule>Hexon-linking protein-N</molecule>
    <subcellularLocation>
        <location evidence="1">Virion</location>
    </subcellularLocation>
    <text evidence="1">Located on the inner side of the capsid shell. Present in 120 copies per virion.</text>
</comment>
<keyword evidence="1" id="KW-0426">Late protein</keyword>
<name>A0A5B8MBM3_9ADEN</name>
<dbReference type="Pfam" id="PF01310">
    <property type="entry name" value="Adeno_PVIII"/>
    <property type="match status" value="1"/>
</dbReference>
<dbReference type="HAMAP" id="MF_04049">
    <property type="entry name" value="ADV_CAP8"/>
    <property type="match status" value="1"/>
</dbReference>
<comment type="function">
    <text evidence="1">Hexon-linking protein-N: Structural component of the virion that acts as a cement protein on the capsid interior and which glue the peripentonal hexons and group-of-nine hexons together.</text>
</comment>
<comment type="miscellaneous">
    <text evidence="1">All late proteins expressed from the major late promoter are produced by alternative splicing and alternative polyadenylation of the same gene giving rise to non-overlapping ORFs. A leader sequence is present in the N-terminus of all these mRNAs and is recognized by the viral shutoff protein to provide expression although conventional translation via ribosome scanning from the cap has been shut off in the host cell.</text>
</comment>
<comment type="induction">
    <text evidence="1">Expressed in the late phase of the viral replicative cycle.</text>
</comment>
<evidence type="ECO:0000313" key="3">
    <source>
        <dbReference type="Proteomes" id="UP000501954"/>
    </source>
</evidence>
<dbReference type="EMBL" id="MK518392">
    <property type="protein sequence ID" value="QDZ17474.1"/>
    <property type="molecule type" value="Genomic_DNA"/>
</dbReference>
<proteinExistence type="evidence at transcript level"/>
<organism evidence="2 3">
    <name type="scientific">Ovine adenovirus 8</name>
    <dbReference type="NCBI Taxonomy" id="2601527"/>
    <lineage>
        <taxon>Viruses</taxon>
        <taxon>Varidnaviria</taxon>
        <taxon>Bamfordvirae</taxon>
        <taxon>Preplasmiviricota</taxon>
        <taxon>Polisuviricotina</taxon>
        <taxon>Pharingeaviricetes</taxon>
        <taxon>Rowavirales</taxon>
        <taxon>Adenoviridae</taxon>
        <taxon>Mastadenovirus</taxon>
        <taxon>Mastadenovirus ovisoctavum</taxon>
    </lineage>
</organism>
<dbReference type="Gene3D" id="6.10.250.1460">
    <property type="match status" value="1"/>
</dbReference>
<feature type="modified residue" description="Phosphothreonine; by host" evidence="1">
    <location>
        <position position="64"/>
    </location>
</feature>
<accession>A0A5B8MBM3</accession>
<sequence length="220" mass="23930">MSKEIPTPYVWTFQPQMGATAGASQDYSTRMNWFGAGPDMIAQVNNIRDAQNRILMTQSAMTATPRNLIDPRVWPAHLLKQPAVPPTLLEFPRNEILERHLTSQGAQIAGGAAAAAPLKPELRGWGHTDAPALTASLLRPDGIFQLGGGGGRSSFNPVRTDAAFHALPSQPRRGGIGARQFVEEFVPAVYLNPYAGPPDTYPDQFIRHYSVYTDSVSGYS</sequence>
<comment type="subcellular location">
    <molecule>Pre-hexon-linking protein VIII</molecule>
    <subcellularLocation>
        <location evidence="1">Host nucleus</location>
    </subcellularLocation>
</comment>
<comment type="caution">
    <text evidence="1">Lacks conserved residue(s) required for the propagation of feature annotation.</text>
</comment>
<keyword evidence="1" id="KW-0597">Phosphoprotein</keyword>
<dbReference type="GO" id="GO:0031423">
    <property type="term" value="F:hexon binding"/>
    <property type="evidence" value="ECO:0007669"/>
    <property type="project" value="InterPro"/>
</dbReference>
<evidence type="ECO:0000313" key="2">
    <source>
        <dbReference type="EMBL" id="QDZ17474.1"/>
    </source>
</evidence>
<feature type="peptide" id="PRO_5023229811" description="Hexon-linking protein-N" evidence="1">
    <location>
        <begin position="1"/>
        <end position="111"/>
    </location>
</feature>